<proteinExistence type="predicted"/>
<protein>
    <submittedName>
        <fullName evidence="1">Uncharacterized protein</fullName>
    </submittedName>
</protein>
<dbReference type="EMBL" id="LAZR01000519">
    <property type="protein sequence ID" value="KKN65650.1"/>
    <property type="molecule type" value="Genomic_DNA"/>
</dbReference>
<reference evidence="1" key="1">
    <citation type="journal article" date="2015" name="Nature">
        <title>Complex archaea that bridge the gap between prokaryotes and eukaryotes.</title>
        <authorList>
            <person name="Spang A."/>
            <person name="Saw J.H."/>
            <person name="Jorgensen S.L."/>
            <person name="Zaremba-Niedzwiedzka K."/>
            <person name="Martijn J."/>
            <person name="Lind A.E."/>
            <person name="van Eijk R."/>
            <person name="Schleper C."/>
            <person name="Guy L."/>
            <person name="Ettema T.J."/>
        </authorList>
    </citation>
    <scope>NUCLEOTIDE SEQUENCE</scope>
</reference>
<accession>A0A0F9S9S3</accession>
<name>A0A0F9S9S3_9ZZZZ</name>
<dbReference type="AlphaFoldDB" id="A0A0F9S9S3"/>
<comment type="caution">
    <text evidence="1">The sequence shown here is derived from an EMBL/GenBank/DDBJ whole genome shotgun (WGS) entry which is preliminary data.</text>
</comment>
<sequence length="103" mass="11663">MPKAYLLAMVNLQSPIPVVTSVGIYSDPSPCNHQDTRWWLLLEAEGDTYGDASRALKNKIDDPEASLRTQILRGHWDWVRPYLAGETLPTVRCDARQRGIWIG</sequence>
<organism evidence="1">
    <name type="scientific">marine sediment metagenome</name>
    <dbReference type="NCBI Taxonomy" id="412755"/>
    <lineage>
        <taxon>unclassified sequences</taxon>
        <taxon>metagenomes</taxon>
        <taxon>ecological metagenomes</taxon>
    </lineage>
</organism>
<gene>
    <name evidence="1" type="ORF">LCGC14_0479660</name>
</gene>
<evidence type="ECO:0000313" key="1">
    <source>
        <dbReference type="EMBL" id="KKN65650.1"/>
    </source>
</evidence>